<accession>A0A6J5EVC2</accession>
<evidence type="ECO:0000313" key="1">
    <source>
        <dbReference type="EMBL" id="CAB3770528.1"/>
    </source>
</evidence>
<reference evidence="1 2" key="1">
    <citation type="submission" date="2020-04" db="EMBL/GenBank/DDBJ databases">
        <authorList>
            <person name="De Canck E."/>
        </authorList>
    </citation>
    <scope>NUCLEOTIDE SEQUENCE [LARGE SCALE GENOMIC DNA]</scope>
    <source>
        <strain evidence="1 2">LMG 29739</strain>
    </source>
</reference>
<dbReference type="EMBL" id="CADIKF010000071">
    <property type="protein sequence ID" value="CAB3770528.1"/>
    <property type="molecule type" value="Genomic_DNA"/>
</dbReference>
<protein>
    <submittedName>
        <fullName evidence="1">Uncharacterized protein</fullName>
    </submittedName>
</protein>
<gene>
    <name evidence="1" type="ORF">LMG29739_05810</name>
</gene>
<dbReference type="AlphaFoldDB" id="A0A6J5EVC2"/>
<dbReference type="Proteomes" id="UP000494329">
    <property type="component" value="Unassembled WGS sequence"/>
</dbReference>
<organism evidence="1 2">
    <name type="scientific">Paraburkholderia solisilvae</name>
    <dbReference type="NCBI Taxonomy" id="624376"/>
    <lineage>
        <taxon>Bacteria</taxon>
        <taxon>Pseudomonadati</taxon>
        <taxon>Pseudomonadota</taxon>
        <taxon>Betaproteobacteria</taxon>
        <taxon>Burkholderiales</taxon>
        <taxon>Burkholderiaceae</taxon>
        <taxon>Paraburkholderia</taxon>
    </lineage>
</organism>
<keyword evidence="2" id="KW-1185">Reference proteome</keyword>
<name>A0A6J5EVC2_9BURK</name>
<evidence type="ECO:0000313" key="2">
    <source>
        <dbReference type="Proteomes" id="UP000494329"/>
    </source>
</evidence>
<proteinExistence type="predicted"/>
<sequence>MGAEAGGGGAGREGGGTMKDKLASLESSAGVSSRRMAIHASARRITLNDMMIGRKSATTGMRLSMFVRLMMRATARRRRNLEPGPTPMIRKKRSALAVRSERAWVRRIDRDGPVSGCVIAAGWSAYCCFSSASVTIWVPSMSVGSQFEGDPKTTGWCCESAGAGLTFPLVECPVSPVARLSRLPTDQPSKSPDCRDRGFSLSGCVCNRSRCEENTLSEITPLQHSPRSAGDGRFCPMDNILLEQQIARLQALVL</sequence>